<reference evidence="1 2" key="1">
    <citation type="submission" date="2021-05" db="EMBL/GenBank/DDBJ databases">
        <title>The draft genome of Geobacter pelophilus DSM 12255.</title>
        <authorList>
            <person name="Xu Z."/>
            <person name="Masuda Y."/>
            <person name="Itoh H."/>
            <person name="Senoo K."/>
        </authorList>
    </citation>
    <scope>NUCLEOTIDE SEQUENCE [LARGE SCALE GENOMIC DNA]</scope>
    <source>
        <strain evidence="1 2">DSM 12255</strain>
    </source>
</reference>
<evidence type="ECO:0000313" key="2">
    <source>
        <dbReference type="Proteomes" id="UP000811899"/>
    </source>
</evidence>
<dbReference type="SUPFAM" id="SSF51905">
    <property type="entry name" value="FAD/NAD(P)-binding domain"/>
    <property type="match status" value="1"/>
</dbReference>
<evidence type="ECO:0008006" key="3">
    <source>
        <dbReference type="Google" id="ProtNLM"/>
    </source>
</evidence>
<dbReference type="InterPro" id="IPR036188">
    <property type="entry name" value="FAD/NAD-bd_sf"/>
</dbReference>
<accession>A0AAW4L8B2</accession>
<sequence length="60" mass="6738">MHNKIIIIGAGPSGLGAAYHFSKLSHTDWQILEFNDWVSCKPNKIRQLPNEVFECIQGSP</sequence>
<dbReference type="Gene3D" id="3.50.50.60">
    <property type="entry name" value="FAD/NAD(P)-binding domain"/>
    <property type="match status" value="1"/>
</dbReference>
<name>A0AAW4L8B2_9BACT</name>
<gene>
    <name evidence="1" type="ORF">KI809_09520</name>
</gene>
<dbReference type="AlphaFoldDB" id="A0AAW4L8B2"/>
<dbReference type="RefSeq" id="WP_214171302.1">
    <property type="nucleotide sequence ID" value="NZ_JAHCVJ010000003.1"/>
</dbReference>
<organism evidence="1 2">
    <name type="scientific">Geoanaerobacter pelophilus</name>
    <dbReference type="NCBI Taxonomy" id="60036"/>
    <lineage>
        <taxon>Bacteria</taxon>
        <taxon>Pseudomonadati</taxon>
        <taxon>Thermodesulfobacteriota</taxon>
        <taxon>Desulfuromonadia</taxon>
        <taxon>Geobacterales</taxon>
        <taxon>Geobacteraceae</taxon>
        <taxon>Geoanaerobacter</taxon>
    </lineage>
</organism>
<proteinExistence type="predicted"/>
<comment type="caution">
    <text evidence="1">The sequence shown here is derived from an EMBL/GenBank/DDBJ whole genome shotgun (WGS) entry which is preliminary data.</text>
</comment>
<evidence type="ECO:0000313" key="1">
    <source>
        <dbReference type="EMBL" id="MBT0664536.1"/>
    </source>
</evidence>
<keyword evidence="2" id="KW-1185">Reference proteome</keyword>
<dbReference type="EMBL" id="JAHCVJ010000003">
    <property type="protein sequence ID" value="MBT0664536.1"/>
    <property type="molecule type" value="Genomic_DNA"/>
</dbReference>
<dbReference type="Proteomes" id="UP000811899">
    <property type="component" value="Unassembled WGS sequence"/>
</dbReference>
<protein>
    <recommendedName>
        <fullName evidence="3">NAD(P)-binding Rossmann-like domain-containing protein</fullName>
    </recommendedName>
</protein>